<keyword evidence="2" id="KW-1133">Transmembrane helix</keyword>
<dbReference type="Proteomes" id="UP000693970">
    <property type="component" value="Unassembled WGS sequence"/>
</dbReference>
<reference evidence="3" key="2">
    <citation type="submission" date="2021-04" db="EMBL/GenBank/DDBJ databases">
        <authorList>
            <person name="Podell S."/>
        </authorList>
    </citation>
    <scope>NUCLEOTIDE SEQUENCE</scope>
    <source>
        <strain evidence="3">Hildebrandi</strain>
    </source>
</reference>
<accession>A0A9K3M102</accession>
<feature type="transmembrane region" description="Helical" evidence="2">
    <location>
        <begin position="7"/>
        <end position="27"/>
    </location>
</feature>
<dbReference type="InterPro" id="IPR005331">
    <property type="entry name" value="Sulfotransferase"/>
</dbReference>
<reference evidence="3" key="1">
    <citation type="journal article" date="2021" name="Sci. Rep.">
        <title>Diploid genomic architecture of Nitzschia inconspicua, an elite biomass production diatom.</title>
        <authorList>
            <person name="Oliver A."/>
            <person name="Podell S."/>
            <person name="Pinowska A."/>
            <person name="Traller J.C."/>
            <person name="Smith S.R."/>
            <person name="McClure R."/>
            <person name="Beliaev A."/>
            <person name="Bohutskyi P."/>
            <person name="Hill E.A."/>
            <person name="Rabines A."/>
            <person name="Zheng H."/>
            <person name="Allen L.Z."/>
            <person name="Kuo A."/>
            <person name="Grigoriev I.V."/>
            <person name="Allen A.E."/>
            <person name="Hazlebeck D."/>
            <person name="Allen E.E."/>
        </authorList>
    </citation>
    <scope>NUCLEOTIDE SEQUENCE</scope>
    <source>
        <strain evidence="3">Hildebrandi</strain>
    </source>
</reference>
<evidence type="ECO:0000256" key="1">
    <source>
        <dbReference type="SAM" id="MobiDB-lite"/>
    </source>
</evidence>
<organism evidence="3 4">
    <name type="scientific">Nitzschia inconspicua</name>
    <dbReference type="NCBI Taxonomy" id="303405"/>
    <lineage>
        <taxon>Eukaryota</taxon>
        <taxon>Sar</taxon>
        <taxon>Stramenopiles</taxon>
        <taxon>Ochrophyta</taxon>
        <taxon>Bacillariophyta</taxon>
        <taxon>Bacillariophyceae</taxon>
        <taxon>Bacillariophycidae</taxon>
        <taxon>Bacillariales</taxon>
        <taxon>Bacillariaceae</taxon>
        <taxon>Nitzschia</taxon>
    </lineage>
</organism>
<feature type="compositionally biased region" description="Low complexity" evidence="1">
    <location>
        <begin position="105"/>
        <end position="118"/>
    </location>
</feature>
<proteinExistence type="predicted"/>
<evidence type="ECO:0000313" key="4">
    <source>
        <dbReference type="Proteomes" id="UP000693970"/>
    </source>
</evidence>
<keyword evidence="4" id="KW-1185">Reference proteome</keyword>
<gene>
    <name evidence="3" type="ORF">IV203_018162</name>
</gene>
<dbReference type="Pfam" id="PF03567">
    <property type="entry name" value="Sulfotransfer_2"/>
    <property type="match status" value="1"/>
</dbReference>
<feature type="region of interest" description="Disordered" evidence="1">
    <location>
        <begin position="72"/>
        <end position="123"/>
    </location>
</feature>
<keyword evidence="2" id="KW-0812">Transmembrane</keyword>
<name>A0A9K3M102_9STRA</name>
<dbReference type="EMBL" id="JAGRRH010000003">
    <property type="protein sequence ID" value="KAG7372019.1"/>
    <property type="molecule type" value="Genomic_DNA"/>
</dbReference>
<dbReference type="AlphaFoldDB" id="A0A9K3M102"/>
<keyword evidence="2" id="KW-0472">Membrane</keyword>
<protein>
    <submittedName>
        <fullName evidence="3">Sulfotransferase family protein</fullName>
    </submittedName>
</protein>
<evidence type="ECO:0000256" key="2">
    <source>
        <dbReference type="SAM" id="Phobius"/>
    </source>
</evidence>
<comment type="caution">
    <text evidence="3">The sequence shown here is derived from an EMBL/GenBank/DDBJ whole genome shotgun (WGS) entry which is preliminary data.</text>
</comment>
<sequence length="415" mass="47061">MNFLSSCGFSQAIAMWMIVAVLLYGFVQDYQTVSHVAHLFEHPKVEHNVTILFVTLSVTDSSGRSSKQFRIVNPVGNDNTASHQSPVPTAKKPSQTNDPSRNNTKGKQSTKTPKTTQTAYRDPPLTKDSRILMYVHVGKTGGYTLDAVLYSNCAWYGLKEPKTACFANLRNTSSHPTSMGSYLSFHTRSTLHLDPRRHYQKWIDNTTTFLVSIRNPIDRAVSAFDMDHTLNNNLHDQPLVQRKRRQFYGCFRTAEDVAQALLPTTLSGNQTKCSPQVAHQVLTGTYSKRNINTHLEYNYQFYKNMTFGQYPNKEIMVVRTENLWDDIGGVDRLLGGNGTLSQTMAGHHFDHGSSDYVVKSKLTTEGRRIFCDALQQEIDVYSELVERAVNLEEWEKRETLEKLQIDCSKNAISMQ</sequence>
<dbReference type="GO" id="GO:0016020">
    <property type="term" value="C:membrane"/>
    <property type="evidence" value="ECO:0007669"/>
    <property type="project" value="InterPro"/>
</dbReference>
<evidence type="ECO:0000313" key="3">
    <source>
        <dbReference type="EMBL" id="KAG7372019.1"/>
    </source>
</evidence>
<dbReference type="OrthoDB" id="42643at2759"/>
<feature type="compositionally biased region" description="Polar residues" evidence="1">
    <location>
        <begin position="76"/>
        <end position="103"/>
    </location>
</feature>
<dbReference type="GO" id="GO:0008146">
    <property type="term" value="F:sulfotransferase activity"/>
    <property type="evidence" value="ECO:0007669"/>
    <property type="project" value="InterPro"/>
</dbReference>